<feature type="region of interest" description="Disordered" evidence="1">
    <location>
        <begin position="157"/>
        <end position="210"/>
    </location>
</feature>
<feature type="compositionally biased region" description="Polar residues" evidence="1">
    <location>
        <begin position="126"/>
        <end position="144"/>
    </location>
</feature>
<dbReference type="PANTHER" id="PTHR35315">
    <property type="entry name" value="ACI13"/>
    <property type="match status" value="1"/>
</dbReference>
<sequence length="210" mass="23414">YIEENYSRIRDVERELANLTFEVKLTAGPKKAALEHIRKKIEMSTEKIRLAKLKEEQARKAWEESSKAIKDEEAIKQQLCEDLNQLVQESSNTQFSRLEELKRRLEAMNPSRASTSDVHDVKTIQPAENNTPSREPSSISQTADNRQNQGNALVVNGQNQQQSVEGEGKGKKKLFNPGRGKGVGLVPKGRGSLSPDSGWTGSGFDVDARP</sequence>
<feature type="non-terminal residue" evidence="2">
    <location>
        <position position="1"/>
    </location>
</feature>
<accession>A0A7J7N0C3</accession>
<organism evidence="2 3">
    <name type="scientific">Kingdonia uniflora</name>
    <dbReference type="NCBI Taxonomy" id="39325"/>
    <lineage>
        <taxon>Eukaryota</taxon>
        <taxon>Viridiplantae</taxon>
        <taxon>Streptophyta</taxon>
        <taxon>Embryophyta</taxon>
        <taxon>Tracheophyta</taxon>
        <taxon>Spermatophyta</taxon>
        <taxon>Magnoliopsida</taxon>
        <taxon>Ranunculales</taxon>
        <taxon>Circaeasteraceae</taxon>
        <taxon>Kingdonia</taxon>
    </lineage>
</organism>
<evidence type="ECO:0000256" key="1">
    <source>
        <dbReference type="SAM" id="MobiDB-lite"/>
    </source>
</evidence>
<gene>
    <name evidence="2" type="ORF">GIB67_019157</name>
</gene>
<protein>
    <recommendedName>
        <fullName evidence="4">RAB6-interacting golgin</fullName>
    </recommendedName>
</protein>
<dbReference type="Proteomes" id="UP000541444">
    <property type="component" value="Unassembled WGS sequence"/>
</dbReference>
<dbReference type="EMBL" id="JACGCM010001165">
    <property type="protein sequence ID" value="KAF6160388.1"/>
    <property type="molecule type" value="Genomic_DNA"/>
</dbReference>
<dbReference type="OrthoDB" id="543227at2759"/>
<name>A0A7J7N0C3_9MAGN</name>
<dbReference type="AlphaFoldDB" id="A0A7J7N0C3"/>
<evidence type="ECO:0000313" key="3">
    <source>
        <dbReference type="Proteomes" id="UP000541444"/>
    </source>
</evidence>
<dbReference type="PANTHER" id="PTHR35315:SF1">
    <property type="entry name" value="RAB6-INTERACTING GOLGIN"/>
    <property type="match status" value="1"/>
</dbReference>
<evidence type="ECO:0008006" key="4">
    <source>
        <dbReference type="Google" id="ProtNLM"/>
    </source>
</evidence>
<reference evidence="2 3" key="1">
    <citation type="journal article" date="2020" name="IScience">
        <title>Genome Sequencing of the Endangered Kingdonia uniflora (Circaeasteraceae, Ranunculales) Reveals Potential Mechanisms of Evolutionary Specialization.</title>
        <authorList>
            <person name="Sun Y."/>
            <person name="Deng T."/>
            <person name="Zhang A."/>
            <person name="Moore M.J."/>
            <person name="Landis J.B."/>
            <person name="Lin N."/>
            <person name="Zhang H."/>
            <person name="Zhang X."/>
            <person name="Huang J."/>
            <person name="Zhang X."/>
            <person name="Sun H."/>
            <person name="Wang H."/>
        </authorList>
    </citation>
    <scope>NUCLEOTIDE SEQUENCE [LARGE SCALE GENOMIC DNA]</scope>
    <source>
        <strain evidence="2">TB1705</strain>
        <tissue evidence="2">Leaf</tissue>
    </source>
</reference>
<proteinExistence type="predicted"/>
<comment type="caution">
    <text evidence="2">The sequence shown here is derived from an EMBL/GenBank/DDBJ whole genome shotgun (WGS) entry which is preliminary data.</text>
</comment>
<keyword evidence="3" id="KW-1185">Reference proteome</keyword>
<evidence type="ECO:0000313" key="2">
    <source>
        <dbReference type="EMBL" id="KAF6160388.1"/>
    </source>
</evidence>
<feature type="region of interest" description="Disordered" evidence="1">
    <location>
        <begin position="108"/>
        <end position="144"/>
    </location>
</feature>